<evidence type="ECO:0000313" key="17">
    <source>
        <dbReference type="Proteomes" id="UP001055712"/>
    </source>
</evidence>
<reference evidence="16" key="2">
    <citation type="submission" date="2020-11" db="EMBL/GenBank/DDBJ databases">
        <authorList>
            <person name="Cecchin M."/>
            <person name="Marcolungo L."/>
            <person name="Rossato M."/>
            <person name="Girolomoni L."/>
            <person name="Cosentino E."/>
            <person name="Cuine S."/>
            <person name="Li-Beisson Y."/>
            <person name="Delledonne M."/>
            <person name="Ballottari M."/>
        </authorList>
    </citation>
    <scope>NUCLEOTIDE SEQUENCE</scope>
    <source>
        <strain evidence="16">211/11P</strain>
        <tissue evidence="16">Whole cell</tissue>
    </source>
</reference>
<sequence>MQPAPGRNQPHRQRRPVAAAAFPLLVLLLATAGLPTPCTARKDTKGARITLQTKWQGTPLVHEAAEFLAEEDALLFWRFVEDWQRGTDALGVSPTPQQCWAGIQAAAAAHLSPNMARLFGVSLAARQYSPQLELYRQLAEESRATAGGACCWAQLGGSTYTAAAPLQAALAAALQAKAARLADGAGNSAEAGAGAVYAFDHIYASAASAAAPPLNTTAPSTIPVELFAPVGSSCAAELHAVLAAAVEAADAAAATSAAAANRAAAGSAPLPPRFAYAWRPVLDAQACSVGTDGAGAGGGGGVHPCTALGSEGRLVVPGYGVELALKNMEYNAQDDGKKADKAGEEAGDEEAASLEGSGGGEGADDGGDGDDEEGDVLKIKMKNLGFQAAQRILNAALNGSADPLLTMQELAQDLPRLVRHLSLQKYGKSLRLAVESLQRYVPPGTQFLLLNGLTYEAHDFSLFDFLDVIRREVRLHDALSGLGLPPKQLREAMMLRGAAAGDDTPPRLRLVGDAIAWVNDLEADDQYAGWPTDLQSLLMPMYPGRLPQIARNVLTAIYAFDPSSPAALDIGTLLHTLDLQSWPLRMGMLPVVAARVEVARGGAGPRAAEPPSLSERMGRLLALIQARFGGRAAAHFLYSVRQALPPPASASEDQQQPAGFEQQLWAAAKQVAQEQWVAWEDTADGEADAAATADEFIAAAEAAGPCPDPAAAAQLQAAAELAHSSGLAGAARSGVLVCNGVVSTNDGSGGWQGVTMGAVQGQMQAVQEDVYMGRLGGGTADLYEEILRLHGSIPRYNPRILPVDAAVGYIRMSGETDEYPSRQLALTGPLLGLHATAAAPGSAPQQAGLQVRYFGPQPSLAAEDGEGEAEANAAPLAAVTHWVAADVGTRHGLKLVAAALQHRSSAGRLAVLVNSAAAAAAAGEAAAERVTADLLPVERVVVAVCSGLLDIDLIDFVDQLDAMLQLPTPPADLSLAQLDSLMLYDGQLAAALDALGDRLAAAAASQARFVRRALGLGPGAHAVVSNGRLVELPAGPAAAAQPSRPQGGAALPTATGDNAAGAADAAADFETQDFELLELYAARNQYSERVAALVRAAAAEATASGGGADPLGDPSAVAAAVSSCLTAAKPAEVDARSGRVSELISSWAAAKNFVRLAATGGGGGDVAAVSAPLFVQAIIDPLSKSSQRLAPVLAFLRSVLDVDAELLLNPQRDYDSMPLKTFYRYVLPAVDASGAPAAASASFAGLPPDKVLTLGMDEPEPWLVEPVAAQHDLDNLRLQELGPGQQEMAATFELEALMLTGMCLDLASLAARMRDQIHPRGVQLELLPLSAPEAAQPLVDTLVMSNLGYFQLKTGPGLWKLKLAPGRSQQLYSVASSTGASPSGQSSGAALASTDARHVPVAVSSFGGKHMHLFLRKAADRMAEDVLQAEEGDEGGTGGGEGKASLWNKVASWAGSSGGADAVGGVPATQAEGGVQGAGQEELERETIHVFTVASGHMYERLQKIMFLSVVKRTPARVKFWFIKNYMSPQMKAFVPFMAEKYGFDYEFVTYKWPSWLHKQTEKQRIIWAYKILFLDVLFPLGLKKVIFCDSDQVVRADLRELWAMDLGGAPYAYTPFCDTNTDMEGFRFWKQGFWRDHLQGRPYHISALYVIDLERFRQMAAGDRLRVIYDGLSKDPGSLANLDQDLPNYAQHGVPIFSLPREWLWCETWCGSDSRPQAKTIDLCNNPLTKEPKLAAARRIIAEWPDLNREAEEFTAAVERVQRGEMSRPELMADTSLFHVRLTPMVEGSTWTSDSGSHSGDEGGGGTPAAQGDAGGQAVGEASDINAAAATAAAAAAAEGEEEARDEL</sequence>
<keyword evidence="7" id="KW-0256">Endoplasmic reticulum</keyword>
<feature type="domain" description="UGGT thioredoxin-like" evidence="11">
    <location>
        <begin position="58"/>
        <end position="247"/>
    </location>
</feature>
<dbReference type="GO" id="GO:0036503">
    <property type="term" value="P:ERAD pathway"/>
    <property type="evidence" value="ECO:0007669"/>
    <property type="project" value="TreeGrafter"/>
</dbReference>
<dbReference type="InterPro" id="IPR029044">
    <property type="entry name" value="Nucleotide-diphossugar_trans"/>
</dbReference>
<evidence type="ECO:0000259" key="11">
    <source>
        <dbReference type="Pfam" id="PF18400"/>
    </source>
</evidence>
<dbReference type="Pfam" id="PF18400">
    <property type="entry name" value="Thioredoxin_12"/>
    <property type="match status" value="1"/>
</dbReference>
<organism evidence="16 17">
    <name type="scientific">Chlorella vulgaris</name>
    <name type="common">Green alga</name>
    <dbReference type="NCBI Taxonomy" id="3077"/>
    <lineage>
        <taxon>Eukaryota</taxon>
        <taxon>Viridiplantae</taxon>
        <taxon>Chlorophyta</taxon>
        <taxon>core chlorophytes</taxon>
        <taxon>Trebouxiophyceae</taxon>
        <taxon>Chlorellales</taxon>
        <taxon>Chlorellaceae</taxon>
        <taxon>Chlorella clade</taxon>
        <taxon>Chlorella</taxon>
    </lineage>
</organism>
<feature type="region of interest" description="Disordered" evidence="9">
    <location>
        <begin position="1789"/>
        <end position="1823"/>
    </location>
</feature>
<dbReference type="InterPro" id="IPR040692">
    <property type="entry name" value="UGGT_TRXL_3"/>
</dbReference>
<dbReference type="Gene3D" id="3.90.550.10">
    <property type="entry name" value="Spore Coat Polysaccharide Biosynthesis Protein SpsA, Chain A"/>
    <property type="match status" value="1"/>
</dbReference>
<feature type="domain" description="Glucosyltransferase 24 catalytic" evidence="15">
    <location>
        <begin position="1488"/>
        <end position="1754"/>
    </location>
</feature>
<dbReference type="OrthoDB" id="27683at2759"/>
<comment type="cofactor">
    <cofactor evidence="1">
        <name>Ca(2+)</name>
        <dbReference type="ChEBI" id="CHEBI:29108"/>
    </cofactor>
</comment>
<feature type="region of interest" description="Disordered" evidence="9">
    <location>
        <begin position="335"/>
        <end position="374"/>
    </location>
</feature>
<feature type="domain" description="UGGT thioredoxin-like" evidence="12">
    <location>
        <begin position="380"/>
        <end position="493"/>
    </location>
</feature>
<dbReference type="PANTHER" id="PTHR11226:SF0">
    <property type="entry name" value="UDP-GLUCOSE:GLYCOPROTEIN GLUCOSYLTRANSFERASE"/>
    <property type="match status" value="1"/>
</dbReference>
<dbReference type="GO" id="GO:0018279">
    <property type="term" value="P:protein N-linked glycosylation via asparagine"/>
    <property type="evidence" value="ECO:0007669"/>
    <property type="project" value="TreeGrafter"/>
</dbReference>
<gene>
    <name evidence="16" type="ORF">D9Q98_005207</name>
</gene>
<comment type="caution">
    <text evidence="16">The sequence shown here is derived from an EMBL/GenBank/DDBJ whole genome shotgun (WGS) entry which is preliminary data.</text>
</comment>
<evidence type="ECO:0000313" key="16">
    <source>
        <dbReference type="EMBL" id="KAI3430615.1"/>
    </source>
</evidence>
<dbReference type="Pfam" id="PF06427">
    <property type="entry name" value="UDP-g_GGTase"/>
    <property type="match status" value="1"/>
</dbReference>
<feature type="domain" description="UGGT thioredoxin-like" evidence="13">
    <location>
        <begin position="512"/>
        <end position="800"/>
    </location>
</feature>
<evidence type="ECO:0000256" key="2">
    <source>
        <dbReference type="ARBA" id="ARBA00004319"/>
    </source>
</evidence>
<dbReference type="PANTHER" id="PTHR11226">
    <property type="entry name" value="UDP-GLUCOSE GLYCOPROTEIN:GLUCOSYLTRANSFERASE"/>
    <property type="match status" value="1"/>
</dbReference>
<keyword evidence="8" id="KW-0325">Glycoprotein</keyword>
<keyword evidence="5" id="KW-0808">Transferase</keyword>
<dbReference type="Pfam" id="PF18404">
    <property type="entry name" value="Glyco_transf_24"/>
    <property type="match status" value="1"/>
</dbReference>
<evidence type="ECO:0000256" key="7">
    <source>
        <dbReference type="ARBA" id="ARBA00022824"/>
    </source>
</evidence>
<dbReference type="InterPro" id="IPR040694">
    <property type="entry name" value="UGGT_TRXL_2"/>
</dbReference>
<feature type="chain" id="PRO_5039481443" description="UDP-glucose:glycoprotein glucosyltransferase" evidence="10">
    <location>
        <begin position="41"/>
        <end position="1849"/>
    </location>
</feature>
<evidence type="ECO:0000256" key="9">
    <source>
        <dbReference type="SAM" id="MobiDB-lite"/>
    </source>
</evidence>
<dbReference type="InterPro" id="IPR009448">
    <property type="entry name" value="UDP-g_GGtrans"/>
</dbReference>
<dbReference type="InterPro" id="IPR040497">
    <property type="entry name" value="Glyco_transf_24"/>
</dbReference>
<evidence type="ECO:0000259" key="15">
    <source>
        <dbReference type="Pfam" id="PF18404"/>
    </source>
</evidence>
<evidence type="ECO:0000259" key="13">
    <source>
        <dbReference type="Pfam" id="PF18402"/>
    </source>
</evidence>
<dbReference type="GO" id="GO:0005788">
    <property type="term" value="C:endoplasmic reticulum lumen"/>
    <property type="evidence" value="ECO:0007669"/>
    <property type="project" value="UniProtKB-SubCell"/>
</dbReference>
<dbReference type="Pfam" id="PF18401">
    <property type="entry name" value="Thioredoxin_13"/>
    <property type="match status" value="1"/>
</dbReference>
<protein>
    <recommendedName>
        <fullName evidence="18">UDP-glucose:glycoprotein glucosyltransferase</fullName>
    </recommendedName>
</protein>
<dbReference type="GO" id="GO:0003980">
    <property type="term" value="F:UDP-glucose:glycoprotein glucosyltransferase activity"/>
    <property type="evidence" value="ECO:0007669"/>
    <property type="project" value="InterPro"/>
</dbReference>
<dbReference type="InterPro" id="IPR040525">
    <property type="entry name" value="UGGT_TRXL_4"/>
</dbReference>
<evidence type="ECO:0000256" key="6">
    <source>
        <dbReference type="ARBA" id="ARBA00022729"/>
    </source>
</evidence>
<evidence type="ECO:0000256" key="4">
    <source>
        <dbReference type="ARBA" id="ARBA00006351"/>
    </source>
</evidence>
<evidence type="ECO:0000259" key="12">
    <source>
        <dbReference type="Pfam" id="PF18401"/>
    </source>
</evidence>
<evidence type="ECO:0000259" key="14">
    <source>
        <dbReference type="Pfam" id="PF18403"/>
    </source>
</evidence>
<feature type="compositionally biased region" description="Gly residues" evidence="9">
    <location>
        <begin position="1803"/>
        <end position="1819"/>
    </location>
</feature>
<comment type="similarity">
    <text evidence="4">Belongs to the glycosyltransferase 8 family.</text>
</comment>
<feature type="compositionally biased region" description="Acidic residues" evidence="9">
    <location>
        <begin position="362"/>
        <end position="374"/>
    </location>
</feature>
<evidence type="ECO:0008006" key="18">
    <source>
        <dbReference type="Google" id="ProtNLM"/>
    </source>
</evidence>
<name>A0A9D4YWR9_CHLVU</name>
<reference evidence="16" key="1">
    <citation type="journal article" date="2019" name="Plant J.">
        <title>Chlorella vulgaris genome assembly and annotation reveals the molecular basis for metabolic acclimation to high light conditions.</title>
        <authorList>
            <person name="Cecchin M."/>
            <person name="Marcolungo L."/>
            <person name="Rossato M."/>
            <person name="Girolomoni L."/>
            <person name="Cosentino E."/>
            <person name="Cuine S."/>
            <person name="Li-Beisson Y."/>
            <person name="Delledonne M."/>
            <person name="Ballottari M."/>
        </authorList>
    </citation>
    <scope>NUCLEOTIDE SEQUENCE</scope>
    <source>
        <strain evidence="16">211/11P</strain>
    </source>
</reference>
<evidence type="ECO:0000256" key="1">
    <source>
        <dbReference type="ARBA" id="ARBA00001913"/>
    </source>
</evidence>
<keyword evidence="6 10" id="KW-0732">Signal</keyword>
<dbReference type="CDD" id="cd06432">
    <property type="entry name" value="GT8_HUGT1_C_like"/>
    <property type="match status" value="1"/>
</dbReference>
<evidence type="ECO:0000256" key="8">
    <source>
        <dbReference type="ARBA" id="ARBA00023180"/>
    </source>
</evidence>
<keyword evidence="17" id="KW-1185">Reference proteome</keyword>
<evidence type="ECO:0000256" key="3">
    <source>
        <dbReference type="ARBA" id="ARBA00004922"/>
    </source>
</evidence>
<dbReference type="Pfam" id="PF18403">
    <property type="entry name" value="Thioredoxin_15"/>
    <property type="match status" value="1"/>
</dbReference>
<feature type="compositionally biased region" description="Basic and acidic residues" evidence="9">
    <location>
        <begin position="335"/>
        <end position="344"/>
    </location>
</feature>
<dbReference type="Pfam" id="PF18402">
    <property type="entry name" value="Thioredoxin_14"/>
    <property type="match status" value="1"/>
</dbReference>
<dbReference type="Proteomes" id="UP001055712">
    <property type="component" value="Unassembled WGS sequence"/>
</dbReference>
<proteinExistence type="inferred from homology"/>
<accession>A0A9D4YWR9</accession>
<feature type="domain" description="UDP-glucose:glycoprotein glucosyltransferase thioredoxin-like" evidence="14">
    <location>
        <begin position="875"/>
        <end position="1031"/>
    </location>
</feature>
<evidence type="ECO:0000256" key="5">
    <source>
        <dbReference type="ARBA" id="ARBA00022679"/>
    </source>
</evidence>
<feature type="signal peptide" evidence="10">
    <location>
        <begin position="1"/>
        <end position="40"/>
    </location>
</feature>
<dbReference type="GO" id="GO:0051082">
    <property type="term" value="F:unfolded protein binding"/>
    <property type="evidence" value="ECO:0007669"/>
    <property type="project" value="TreeGrafter"/>
</dbReference>
<dbReference type="InterPro" id="IPR040693">
    <property type="entry name" value="UGGT_TRXL_1"/>
</dbReference>
<feature type="region of interest" description="Disordered" evidence="9">
    <location>
        <begin position="1035"/>
        <end position="1056"/>
    </location>
</feature>
<dbReference type="SUPFAM" id="SSF53448">
    <property type="entry name" value="Nucleotide-diphospho-sugar transferases"/>
    <property type="match status" value="1"/>
</dbReference>
<comment type="pathway">
    <text evidence="3">Protein modification; protein glycosylation.</text>
</comment>
<dbReference type="EMBL" id="SIDB01000007">
    <property type="protein sequence ID" value="KAI3430615.1"/>
    <property type="molecule type" value="Genomic_DNA"/>
</dbReference>
<comment type="subcellular location">
    <subcellularLocation>
        <location evidence="2">Endoplasmic reticulum lumen</location>
    </subcellularLocation>
</comment>
<evidence type="ECO:0000256" key="10">
    <source>
        <dbReference type="SAM" id="SignalP"/>
    </source>
</evidence>